<dbReference type="InterPro" id="IPR002656">
    <property type="entry name" value="Acyl_transf_3_dom"/>
</dbReference>
<dbReference type="Pfam" id="PF01757">
    <property type="entry name" value="Acyl_transf_3"/>
    <property type="match status" value="1"/>
</dbReference>
<keyword evidence="1" id="KW-0472">Membrane</keyword>
<evidence type="ECO:0000256" key="2">
    <source>
        <dbReference type="SAM" id="SignalP"/>
    </source>
</evidence>
<feature type="transmembrane region" description="Helical" evidence="1">
    <location>
        <begin position="246"/>
        <end position="273"/>
    </location>
</feature>
<feature type="transmembrane region" description="Helical" evidence="1">
    <location>
        <begin position="142"/>
        <end position="164"/>
    </location>
</feature>
<protein>
    <recommendedName>
        <fullName evidence="3">Acyltransferase 3 domain-containing protein</fullName>
    </recommendedName>
</protein>
<dbReference type="AlphaFoldDB" id="A0AAU9U0F5"/>
<keyword evidence="1" id="KW-1133">Transmembrane helix</keyword>
<dbReference type="PANTHER" id="PTHR11161:SF22">
    <property type="entry name" value="ACYLTRANSFERASE 3 DOMAIN-CONTAINING PROTEIN-RELATED"/>
    <property type="match status" value="1"/>
</dbReference>
<feature type="transmembrane region" description="Helical" evidence="1">
    <location>
        <begin position="544"/>
        <end position="562"/>
    </location>
</feature>
<keyword evidence="1" id="KW-0812">Transmembrane</keyword>
<name>A0AAU9U0F5_EUPED</name>
<feature type="transmembrane region" description="Helical" evidence="1">
    <location>
        <begin position="574"/>
        <end position="596"/>
    </location>
</feature>
<feature type="transmembrane region" description="Helical" evidence="1">
    <location>
        <begin position="358"/>
        <end position="377"/>
    </location>
</feature>
<dbReference type="GO" id="GO:0016747">
    <property type="term" value="F:acyltransferase activity, transferring groups other than amino-acyl groups"/>
    <property type="evidence" value="ECO:0007669"/>
    <property type="project" value="InterPro"/>
</dbReference>
<dbReference type="InterPro" id="IPR052728">
    <property type="entry name" value="O2_lipid_transport_reg"/>
</dbReference>
<feature type="transmembrane region" description="Helical" evidence="1">
    <location>
        <begin position="384"/>
        <end position="405"/>
    </location>
</feature>
<evidence type="ECO:0000256" key="1">
    <source>
        <dbReference type="SAM" id="Phobius"/>
    </source>
</evidence>
<accession>A0AAU9U0F5</accession>
<feature type="transmembrane region" description="Helical" evidence="1">
    <location>
        <begin position="207"/>
        <end position="226"/>
    </location>
</feature>
<feature type="chain" id="PRO_5043751153" description="Acyltransferase 3 domain-containing protein" evidence="2">
    <location>
        <begin position="19"/>
        <end position="610"/>
    </location>
</feature>
<gene>
    <name evidence="4" type="ORF">EEDITHA_LOCUS9010</name>
</gene>
<feature type="signal peptide" evidence="2">
    <location>
        <begin position="1"/>
        <end position="18"/>
    </location>
</feature>
<feature type="transmembrane region" description="Helical" evidence="1">
    <location>
        <begin position="294"/>
        <end position="314"/>
    </location>
</feature>
<dbReference type="EMBL" id="CAKOGL010000013">
    <property type="protein sequence ID" value="CAH2093334.1"/>
    <property type="molecule type" value="Genomic_DNA"/>
</dbReference>
<feature type="domain" description="Acyltransferase 3" evidence="3">
    <location>
        <begin position="206"/>
        <end position="560"/>
    </location>
</feature>
<sequence>MVVKLLSCLIVLVAAVSGITDEQYYSMPRLFELDDYDECLGSRGAFCLGSFQLSSKKYSRLLDLTQQISEDKYKFNHTVINRGYCVTTTCAHISGEFLSEVFEECVQNITKTKYKLDAKLLSLEHCKTNSSPPQIPIDLYDIIFACIAGLILMGNVVGTAYDLLHNPDEKPNPYLMTWSLIQNWKRLTATYDKEDPRYEPLTPVHGLKALTLILVILAHSVIAHHMTYIHNPQFLEEKNVHPLSTILHNGTSVVQTFIILSSFLLAYNVLLTLETDPKTKVNFGLWCRLVVHRITRILPLNMFVVGLCATWWRFASAGPLWAPLVEAEAARCRRKWWTHALFINNLVEPDDRCLVQSWFLAVDMQLYVLMSLLLVILARCPHAVKILIGLFVTTIVANFFIAYYFELKSILFIAYPEYIREQYFGVPSFKWQYAAAWGSAPAAVLGLLLAFLHRSVPTTTDRLQQSTVFRVLYRLSVPCILLWIMGGYFIRDSNSRLTVALYTALDRPVFCLIVSTAMIGFFFRIDRLYWHVLTWRAWQILGRMSLSVLLVHWCYNLTLLAVKTNLARVSVFEIGGHLFASMFLTYVTSLPLYLMVEVPTQKTLQMLFSS</sequence>
<dbReference type="Proteomes" id="UP001153954">
    <property type="component" value="Unassembled WGS sequence"/>
</dbReference>
<evidence type="ECO:0000313" key="5">
    <source>
        <dbReference type="Proteomes" id="UP001153954"/>
    </source>
</evidence>
<reference evidence="4" key="1">
    <citation type="submission" date="2022-03" db="EMBL/GenBank/DDBJ databases">
        <authorList>
            <person name="Tunstrom K."/>
        </authorList>
    </citation>
    <scope>NUCLEOTIDE SEQUENCE</scope>
</reference>
<evidence type="ECO:0000259" key="3">
    <source>
        <dbReference type="Pfam" id="PF01757"/>
    </source>
</evidence>
<proteinExistence type="predicted"/>
<dbReference type="PANTHER" id="PTHR11161">
    <property type="entry name" value="O-ACYLTRANSFERASE"/>
    <property type="match status" value="1"/>
</dbReference>
<keyword evidence="2" id="KW-0732">Signal</keyword>
<feature type="transmembrane region" description="Helical" evidence="1">
    <location>
        <begin position="502"/>
        <end position="523"/>
    </location>
</feature>
<organism evidence="4 5">
    <name type="scientific">Euphydryas editha</name>
    <name type="common">Edith's checkerspot</name>
    <dbReference type="NCBI Taxonomy" id="104508"/>
    <lineage>
        <taxon>Eukaryota</taxon>
        <taxon>Metazoa</taxon>
        <taxon>Ecdysozoa</taxon>
        <taxon>Arthropoda</taxon>
        <taxon>Hexapoda</taxon>
        <taxon>Insecta</taxon>
        <taxon>Pterygota</taxon>
        <taxon>Neoptera</taxon>
        <taxon>Endopterygota</taxon>
        <taxon>Lepidoptera</taxon>
        <taxon>Glossata</taxon>
        <taxon>Ditrysia</taxon>
        <taxon>Papilionoidea</taxon>
        <taxon>Nymphalidae</taxon>
        <taxon>Nymphalinae</taxon>
        <taxon>Euphydryas</taxon>
    </lineage>
</organism>
<feature type="transmembrane region" description="Helical" evidence="1">
    <location>
        <begin position="431"/>
        <end position="451"/>
    </location>
</feature>
<keyword evidence="5" id="KW-1185">Reference proteome</keyword>
<evidence type="ECO:0000313" key="4">
    <source>
        <dbReference type="EMBL" id="CAH2093334.1"/>
    </source>
</evidence>
<feature type="transmembrane region" description="Helical" evidence="1">
    <location>
        <begin position="471"/>
        <end position="490"/>
    </location>
</feature>
<comment type="caution">
    <text evidence="4">The sequence shown here is derived from an EMBL/GenBank/DDBJ whole genome shotgun (WGS) entry which is preliminary data.</text>
</comment>